<sequence>MTKLLKKAYELYLDSKVDDAKKQWKPNNICSICANTLAVYFLSDIESVSKPIPHNPVNCPVPISPDSYSFHSDDSSESDKQANPESTNDSDDNYIPKSDEIHLVNNVNLSDLIRDLALTKGQTELLGSRLKQWNLLAPDAKICNFRFRLKEFMLYFTSDDSMCYCNDVKNLMAHLGHEHEVKNWRLFIDASKTSLKFVLLRNGNLLPSIPIVYSTQLKETYGNISNVLIKIKYNGYKWRVCGDLKVIAILMSLQLGYTKFCCFLCEWNSRDKVAHYTKKIWPIRDRMEPGHKNVLHEPLVLKKNIILPPLHIKLGLMKNFVKALDNTSDAFTYLRSMFPRISDAKIKERIFVGPQIRKVIGDKHFQDMLNGKDLEAWAAFKSLVVNFLGNNKSNNCKEIVEQCINAFQKMGCNMSLKIHLLDSYIDFFPECLGEVSDEHGERFHQEIAVMESRYQGRWSSAMLADYCWFLQRDAPEAKHRRKSTCKKFKPLS</sequence>
<evidence type="ECO:0000313" key="4">
    <source>
        <dbReference type="Proteomes" id="UP000015101"/>
    </source>
</evidence>
<reference evidence="2 4" key="2">
    <citation type="journal article" date="2013" name="Nature">
        <title>Insights into bilaterian evolution from three spiralian genomes.</title>
        <authorList>
            <person name="Simakov O."/>
            <person name="Marletaz F."/>
            <person name="Cho S.J."/>
            <person name="Edsinger-Gonzales E."/>
            <person name="Havlak P."/>
            <person name="Hellsten U."/>
            <person name="Kuo D.H."/>
            <person name="Larsson T."/>
            <person name="Lv J."/>
            <person name="Arendt D."/>
            <person name="Savage R."/>
            <person name="Osoegawa K."/>
            <person name="de Jong P."/>
            <person name="Grimwood J."/>
            <person name="Chapman J.A."/>
            <person name="Shapiro H."/>
            <person name="Aerts A."/>
            <person name="Otillar R.P."/>
            <person name="Terry A.Y."/>
            <person name="Boore J.L."/>
            <person name="Grigoriev I.V."/>
            <person name="Lindberg D.R."/>
            <person name="Seaver E.C."/>
            <person name="Weisblat D.A."/>
            <person name="Putnam N.H."/>
            <person name="Rokhsar D.S."/>
        </authorList>
    </citation>
    <scope>NUCLEOTIDE SEQUENCE</scope>
</reference>
<dbReference type="EMBL" id="KB096676">
    <property type="protein sequence ID" value="ESO03183.1"/>
    <property type="molecule type" value="Genomic_DNA"/>
</dbReference>
<dbReference type="EnsemblMetazoa" id="HelroT174081">
    <property type="protein sequence ID" value="HelroP174081"/>
    <property type="gene ID" value="HelroG174081"/>
</dbReference>
<evidence type="ECO:0000313" key="3">
    <source>
        <dbReference type="EnsemblMetazoa" id="HelroP174081"/>
    </source>
</evidence>
<accession>T1F7K8</accession>
<dbReference type="Proteomes" id="UP000015101">
    <property type="component" value="Unassembled WGS sequence"/>
</dbReference>
<organism evidence="3 4">
    <name type="scientific">Helobdella robusta</name>
    <name type="common">Californian leech</name>
    <dbReference type="NCBI Taxonomy" id="6412"/>
    <lineage>
        <taxon>Eukaryota</taxon>
        <taxon>Metazoa</taxon>
        <taxon>Spiralia</taxon>
        <taxon>Lophotrochozoa</taxon>
        <taxon>Annelida</taxon>
        <taxon>Clitellata</taxon>
        <taxon>Hirudinea</taxon>
        <taxon>Rhynchobdellida</taxon>
        <taxon>Glossiphoniidae</taxon>
        <taxon>Helobdella</taxon>
    </lineage>
</organism>
<gene>
    <name evidence="3" type="primary">20204807</name>
    <name evidence="2" type="ORF">HELRODRAFT_174081</name>
</gene>
<dbReference type="EMBL" id="AMQM01004807">
    <property type="status" value="NOT_ANNOTATED_CDS"/>
    <property type="molecule type" value="Genomic_DNA"/>
</dbReference>
<evidence type="ECO:0000256" key="1">
    <source>
        <dbReference type="SAM" id="MobiDB-lite"/>
    </source>
</evidence>
<feature type="compositionally biased region" description="Basic and acidic residues" evidence="1">
    <location>
        <begin position="71"/>
        <end position="82"/>
    </location>
</feature>
<name>T1F7K8_HELRO</name>
<dbReference type="RefSeq" id="XP_009018876.1">
    <property type="nucleotide sequence ID" value="XM_009020628.1"/>
</dbReference>
<dbReference type="KEGG" id="hro:HELRODRAFT_174081"/>
<keyword evidence="4" id="KW-1185">Reference proteome</keyword>
<dbReference type="PANTHER" id="PTHR46114:SF1">
    <property type="entry name" value="ZAD DOMAIN-CONTAINING PROTEIN"/>
    <property type="match status" value="1"/>
</dbReference>
<dbReference type="AlphaFoldDB" id="T1F7K8"/>
<dbReference type="HOGENOM" id="CLU_027602_2_0_1"/>
<dbReference type="CTD" id="20204807"/>
<feature type="region of interest" description="Disordered" evidence="1">
    <location>
        <begin position="69"/>
        <end position="95"/>
    </location>
</feature>
<dbReference type="eggNOG" id="ENOG502QV3V">
    <property type="taxonomic scope" value="Eukaryota"/>
</dbReference>
<dbReference type="InParanoid" id="T1F7K8"/>
<dbReference type="PANTHER" id="PTHR46114">
    <property type="entry name" value="APPLE DOMAIN-CONTAINING PROTEIN"/>
    <property type="match status" value="1"/>
</dbReference>
<reference evidence="4" key="1">
    <citation type="submission" date="2012-12" db="EMBL/GenBank/DDBJ databases">
        <authorList>
            <person name="Hellsten U."/>
            <person name="Grimwood J."/>
            <person name="Chapman J.A."/>
            <person name="Shapiro H."/>
            <person name="Aerts A."/>
            <person name="Otillar R.P."/>
            <person name="Terry A.Y."/>
            <person name="Boore J.L."/>
            <person name="Simakov O."/>
            <person name="Marletaz F."/>
            <person name="Cho S.-J."/>
            <person name="Edsinger-Gonzales E."/>
            <person name="Havlak P."/>
            <person name="Kuo D.-H."/>
            <person name="Larsson T."/>
            <person name="Lv J."/>
            <person name="Arendt D."/>
            <person name="Savage R."/>
            <person name="Osoegawa K."/>
            <person name="de Jong P."/>
            <person name="Lindberg D.R."/>
            <person name="Seaver E.C."/>
            <person name="Weisblat D.A."/>
            <person name="Putnam N.H."/>
            <person name="Grigoriev I.V."/>
            <person name="Rokhsar D.S."/>
        </authorList>
    </citation>
    <scope>NUCLEOTIDE SEQUENCE</scope>
</reference>
<dbReference type="OrthoDB" id="6147016at2759"/>
<dbReference type="GeneID" id="20204807"/>
<reference evidence="3" key="3">
    <citation type="submission" date="2015-06" db="UniProtKB">
        <authorList>
            <consortium name="EnsemblMetazoa"/>
        </authorList>
    </citation>
    <scope>IDENTIFICATION</scope>
</reference>
<evidence type="ECO:0000313" key="2">
    <source>
        <dbReference type="EMBL" id="ESO03183.1"/>
    </source>
</evidence>
<protein>
    <submittedName>
        <fullName evidence="2 3">Uncharacterized protein</fullName>
    </submittedName>
</protein>
<proteinExistence type="predicted"/>